<dbReference type="EMBL" id="SMAG01000004">
    <property type="protein sequence ID" value="TCS94254.1"/>
    <property type="molecule type" value="Genomic_DNA"/>
</dbReference>
<reference evidence="2 3" key="1">
    <citation type="submission" date="2019-03" db="EMBL/GenBank/DDBJ databases">
        <title>Genomic Encyclopedia of Type Strains, Phase IV (KMG-IV): sequencing the most valuable type-strain genomes for metagenomic binning, comparative biology and taxonomic classification.</title>
        <authorList>
            <person name="Goeker M."/>
        </authorList>
    </citation>
    <scope>NUCLEOTIDE SEQUENCE [LARGE SCALE GENOMIC DNA]</scope>
    <source>
        <strain evidence="2 3">DSM 45707</strain>
    </source>
</reference>
<gene>
    <name evidence="2" type="ORF">EDD58_104123</name>
</gene>
<accession>A0A4R3L7Q7</accession>
<organism evidence="2 3">
    <name type="scientific">Hazenella coriacea</name>
    <dbReference type="NCBI Taxonomy" id="1179467"/>
    <lineage>
        <taxon>Bacteria</taxon>
        <taxon>Bacillati</taxon>
        <taxon>Bacillota</taxon>
        <taxon>Bacilli</taxon>
        <taxon>Bacillales</taxon>
        <taxon>Thermoactinomycetaceae</taxon>
        <taxon>Hazenella</taxon>
    </lineage>
</organism>
<feature type="transmembrane region" description="Helical" evidence="1">
    <location>
        <begin position="21"/>
        <end position="42"/>
    </location>
</feature>
<evidence type="ECO:0000313" key="3">
    <source>
        <dbReference type="Proteomes" id="UP000294937"/>
    </source>
</evidence>
<keyword evidence="1" id="KW-0812">Transmembrane</keyword>
<dbReference type="AlphaFoldDB" id="A0A4R3L7Q7"/>
<dbReference type="Proteomes" id="UP000294937">
    <property type="component" value="Unassembled WGS sequence"/>
</dbReference>
<sequence length="133" mass="15212">MEGYLVRWGQQIRRRRKGSPTMEFIVLIPCVLFMCMVIWQFVITGIAVMEAQSLVKEGARLAEASGKYAAEESRGRRAFGIYNNYYKLVSYRVQKKSGEGQVVATADVEIKILFDVAKPIRYKTSAKVPIYDY</sequence>
<protein>
    <recommendedName>
        <fullName evidence="4">TadE-like protein</fullName>
    </recommendedName>
</protein>
<evidence type="ECO:0008006" key="4">
    <source>
        <dbReference type="Google" id="ProtNLM"/>
    </source>
</evidence>
<keyword evidence="1" id="KW-1133">Transmembrane helix</keyword>
<proteinExistence type="predicted"/>
<dbReference type="OrthoDB" id="2990270at2"/>
<evidence type="ECO:0000256" key="1">
    <source>
        <dbReference type="SAM" id="Phobius"/>
    </source>
</evidence>
<dbReference type="RefSeq" id="WP_131924771.1">
    <property type="nucleotide sequence ID" value="NZ_SMAG01000004.1"/>
</dbReference>
<keyword evidence="1" id="KW-0472">Membrane</keyword>
<keyword evidence="3" id="KW-1185">Reference proteome</keyword>
<evidence type="ECO:0000313" key="2">
    <source>
        <dbReference type="EMBL" id="TCS94254.1"/>
    </source>
</evidence>
<comment type="caution">
    <text evidence="2">The sequence shown here is derived from an EMBL/GenBank/DDBJ whole genome shotgun (WGS) entry which is preliminary data.</text>
</comment>
<name>A0A4R3L7Q7_9BACL</name>